<sequence length="313" mass="32905">MAAIMRQVLYALVPGTLALAWFQGVGVFVHLAVALVTAVAVEAAVQWLRRRPATAALSDHSVLVTGWILALAVPPLAPWWVTASATLFAVLFGKHLYGGLGFNPFNPAMVGYVMALIAFPREMTFWFPAAAPGDWPVGAWEAVRGVLVGLDAPTLDALTGATPLDLLHTGAPPGGALAVESGPGWMVAPLLFLAGGLWLLRCRLIDFRIPAGMLGAMALLATLLWLLPGEQPDPLFHLLAGGTLLGAFFVATDPVSAATTARGRWVYGAGIGALALLIREFGGYPDGVAFAVLLMNGAAPFIDYCFRPRRATG</sequence>
<name>Q0AAH0_ALKEH</name>
<keyword evidence="3 10" id="KW-0285">Flavoprotein</keyword>
<keyword evidence="12" id="KW-1185">Reference proteome</keyword>
<dbReference type="InterPro" id="IPR011303">
    <property type="entry name" value="RnfD_bac"/>
</dbReference>
<keyword evidence="8 10" id="KW-1133">Transmembrane helix</keyword>
<keyword evidence="10" id="KW-1003">Cell membrane</keyword>
<gene>
    <name evidence="10" type="primary">rnfD</name>
    <name evidence="11" type="ordered locus">Mlg_0813</name>
</gene>
<organism evidence="11 12">
    <name type="scientific">Alkalilimnicola ehrlichii (strain ATCC BAA-1101 / DSM 17681 / MLHE-1)</name>
    <dbReference type="NCBI Taxonomy" id="187272"/>
    <lineage>
        <taxon>Bacteria</taxon>
        <taxon>Pseudomonadati</taxon>
        <taxon>Pseudomonadota</taxon>
        <taxon>Gammaproteobacteria</taxon>
        <taxon>Chromatiales</taxon>
        <taxon>Ectothiorhodospiraceae</taxon>
        <taxon>Alkalilimnicola</taxon>
    </lineage>
</organism>
<keyword evidence="9 10" id="KW-0472">Membrane</keyword>
<reference evidence="12" key="1">
    <citation type="submission" date="2006-08" db="EMBL/GenBank/DDBJ databases">
        <title>Complete sequence of Alkalilimnicola ehrilichei MLHE-1.</title>
        <authorList>
            <person name="Copeland A."/>
            <person name="Lucas S."/>
            <person name="Lapidus A."/>
            <person name="Barry K."/>
            <person name="Detter J.C."/>
            <person name="Glavina del Rio T."/>
            <person name="Hammon N."/>
            <person name="Israni S."/>
            <person name="Dalin E."/>
            <person name="Tice H."/>
            <person name="Pitluck S."/>
            <person name="Sims D."/>
            <person name="Brettin T."/>
            <person name="Bruce D."/>
            <person name="Han C."/>
            <person name="Tapia R."/>
            <person name="Gilna P."/>
            <person name="Schmutz J."/>
            <person name="Larimer F."/>
            <person name="Land M."/>
            <person name="Hauser L."/>
            <person name="Kyrpides N."/>
            <person name="Mikhailova N."/>
            <person name="Oremland R.S."/>
            <person name="Hoeft S.E."/>
            <person name="Switzer-Blum J."/>
            <person name="Kulp T."/>
            <person name="King G."/>
            <person name="Tabita R."/>
            <person name="Witte B."/>
            <person name="Santini J.M."/>
            <person name="Basu P."/>
            <person name="Hollibaugh J.T."/>
            <person name="Xie G."/>
            <person name="Stolz J.F."/>
            <person name="Richardson P."/>
        </authorList>
    </citation>
    <scope>NUCLEOTIDE SEQUENCE [LARGE SCALE GENOMIC DNA]</scope>
    <source>
        <strain evidence="12">ATCC BAA-1101 / DSM 17681 / MLHE-1</strain>
    </source>
</reference>
<evidence type="ECO:0000256" key="1">
    <source>
        <dbReference type="ARBA" id="ARBA00022448"/>
    </source>
</evidence>
<feature type="transmembrane region" description="Helical" evidence="10">
    <location>
        <begin position="182"/>
        <end position="200"/>
    </location>
</feature>
<proteinExistence type="inferred from homology"/>
<dbReference type="EMBL" id="CP000453">
    <property type="protein sequence ID" value="ABI56167.1"/>
    <property type="molecule type" value="Genomic_DNA"/>
</dbReference>
<comment type="cofactor">
    <cofactor evidence="10">
        <name>FMN</name>
        <dbReference type="ChEBI" id="CHEBI:58210"/>
    </cofactor>
</comment>
<feature type="transmembrane region" description="Helical" evidence="10">
    <location>
        <begin position="234"/>
        <end position="252"/>
    </location>
</feature>
<comment type="function">
    <text evidence="10">Part of a membrane-bound complex that couples electron transfer with translocation of ions across the membrane.</text>
</comment>
<evidence type="ECO:0000256" key="4">
    <source>
        <dbReference type="ARBA" id="ARBA00022643"/>
    </source>
</evidence>
<keyword evidence="10" id="KW-0997">Cell inner membrane</keyword>
<evidence type="ECO:0000256" key="2">
    <source>
        <dbReference type="ARBA" id="ARBA00022553"/>
    </source>
</evidence>
<keyword evidence="6 10" id="KW-1278">Translocase</keyword>
<keyword evidence="2 10" id="KW-0597">Phosphoprotein</keyword>
<dbReference type="NCBIfam" id="TIGR01946">
    <property type="entry name" value="rnfD"/>
    <property type="match status" value="1"/>
</dbReference>
<dbReference type="KEGG" id="aeh:Mlg_0813"/>
<dbReference type="Pfam" id="PF03116">
    <property type="entry name" value="NQR2_RnfD_RnfE"/>
    <property type="match status" value="1"/>
</dbReference>
<dbReference type="eggNOG" id="COG4658">
    <property type="taxonomic scope" value="Bacteria"/>
</dbReference>
<evidence type="ECO:0000256" key="10">
    <source>
        <dbReference type="HAMAP-Rule" id="MF_00462"/>
    </source>
</evidence>
<feature type="modified residue" description="FMN phosphoryl threonine" evidence="10">
    <location>
        <position position="162"/>
    </location>
</feature>
<feature type="transmembrane region" description="Helical" evidence="10">
    <location>
        <begin position="20"/>
        <end position="41"/>
    </location>
</feature>
<feature type="transmembrane region" description="Helical" evidence="10">
    <location>
        <begin position="207"/>
        <end position="228"/>
    </location>
</feature>
<dbReference type="HAMAP" id="MF_00462">
    <property type="entry name" value="RsxD_RnfD"/>
    <property type="match status" value="1"/>
</dbReference>
<evidence type="ECO:0000256" key="5">
    <source>
        <dbReference type="ARBA" id="ARBA00022692"/>
    </source>
</evidence>
<evidence type="ECO:0000256" key="6">
    <source>
        <dbReference type="ARBA" id="ARBA00022967"/>
    </source>
</evidence>
<keyword evidence="5 10" id="KW-0812">Transmembrane</keyword>
<evidence type="ECO:0000256" key="3">
    <source>
        <dbReference type="ARBA" id="ARBA00022630"/>
    </source>
</evidence>
<keyword evidence="4 10" id="KW-0288">FMN</keyword>
<dbReference type="GO" id="GO:0055085">
    <property type="term" value="P:transmembrane transport"/>
    <property type="evidence" value="ECO:0007669"/>
    <property type="project" value="InterPro"/>
</dbReference>
<feature type="transmembrane region" description="Helical" evidence="10">
    <location>
        <begin position="53"/>
        <end position="73"/>
    </location>
</feature>
<protein>
    <recommendedName>
        <fullName evidence="10">Ion-translocating oxidoreductase complex subunit D</fullName>
        <ecNumber evidence="10">7.-.-.-</ecNumber>
    </recommendedName>
    <alternativeName>
        <fullName evidence="10">Rnf electron transport complex subunit D</fullName>
    </alternativeName>
</protein>
<feature type="transmembrane region" description="Helical" evidence="10">
    <location>
        <begin position="288"/>
        <end position="306"/>
    </location>
</feature>
<feature type="transmembrane region" description="Helical" evidence="10">
    <location>
        <begin position="264"/>
        <end position="282"/>
    </location>
</feature>
<dbReference type="GO" id="GO:0022900">
    <property type="term" value="P:electron transport chain"/>
    <property type="evidence" value="ECO:0007669"/>
    <property type="project" value="UniProtKB-UniRule"/>
</dbReference>
<dbReference type="PANTHER" id="PTHR30578:SF0">
    <property type="entry name" value="ION-TRANSLOCATING OXIDOREDUCTASE COMPLEX SUBUNIT D"/>
    <property type="match status" value="1"/>
</dbReference>
<evidence type="ECO:0000256" key="7">
    <source>
        <dbReference type="ARBA" id="ARBA00022982"/>
    </source>
</evidence>
<keyword evidence="7 10" id="KW-0249">Electron transport</keyword>
<comment type="similarity">
    <text evidence="10">Belongs to the NqrB/RnfD family.</text>
</comment>
<dbReference type="HOGENOM" id="CLU_042020_0_0_6"/>
<dbReference type="PANTHER" id="PTHR30578">
    <property type="entry name" value="ELECTRON TRANSPORT COMPLEX PROTEIN RNFD"/>
    <property type="match status" value="1"/>
</dbReference>
<evidence type="ECO:0000313" key="12">
    <source>
        <dbReference type="Proteomes" id="UP000001962"/>
    </source>
</evidence>
<accession>Q0AAH0</accession>
<evidence type="ECO:0000256" key="9">
    <source>
        <dbReference type="ARBA" id="ARBA00023136"/>
    </source>
</evidence>
<evidence type="ECO:0000256" key="8">
    <source>
        <dbReference type="ARBA" id="ARBA00022989"/>
    </source>
</evidence>
<keyword evidence="1 10" id="KW-0813">Transport</keyword>
<dbReference type="GO" id="GO:0005886">
    <property type="term" value="C:plasma membrane"/>
    <property type="evidence" value="ECO:0007669"/>
    <property type="project" value="UniProtKB-SubCell"/>
</dbReference>
<dbReference type="InterPro" id="IPR004338">
    <property type="entry name" value="NqrB/RnfD"/>
</dbReference>
<dbReference type="EC" id="7.-.-.-" evidence="10"/>
<comment type="subcellular location">
    <subcellularLocation>
        <location evidence="10">Cell inner membrane</location>
        <topology evidence="10">Multi-pass membrane protein</topology>
    </subcellularLocation>
</comment>
<comment type="subunit">
    <text evidence="10">The complex is composed of six subunits: RnfA, RnfB, RnfC, RnfD, RnfE and RnfG.</text>
</comment>
<dbReference type="Proteomes" id="UP000001962">
    <property type="component" value="Chromosome"/>
</dbReference>
<evidence type="ECO:0000313" key="11">
    <source>
        <dbReference type="EMBL" id="ABI56167.1"/>
    </source>
</evidence>
<dbReference type="AlphaFoldDB" id="Q0AAH0"/>